<organism evidence="2 3">
    <name type="scientific">Halpernia frigidisoli</name>
    <dbReference type="NCBI Taxonomy" id="1125876"/>
    <lineage>
        <taxon>Bacteria</taxon>
        <taxon>Pseudomonadati</taxon>
        <taxon>Bacteroidota</taxon>
        <taxon>Flavobacteriia</taxon>
        <taxon>Flavobacteriales</taxon>
        <taxon>Weeksellaceae</taxon>
        <taxon>Chryseobacterium group</taxon>
        <taxon>Halpernia</taxon>
    </lineage>
</organism>
<dbReference type="STRING" id="1125876.SAMN05443292_1843"/>
<name>A0A1I3GHV7_9FLAO</name>
<sequence>MVKLKINGVDLLPYILISLTALSFLFFQLSVRDIMKLKYEKVLGGLGFILFLITAINYIKKIHSPEGVNLPDLISTEDIRTPSFKYGGFVNQGQNISFVKFYFSQQEIYMYYRNFFPIKIYYGPFTINKRGCVSFSNFYIKEFAKTSNNEAKVSIVSESGATK</sequence>
<keyword evidence="1" id="KW-0812">Transmembrane</keyword>
<accession>A0A1I3GHV7</accession>
<keyword evidence="3" id="KW-1185">Reference proteome</keyword>
<keyword evidence="1" id="KW-0472">Membrane</keyword>
<proteinExistence type="predicted"/>
<protein>
    <submittedName>
        <fullName evidence="2">Uncharacterized protein</fullName>
    </submittedName>
</protein>
<evidence type="ECO:0000313" key="2">
    <source>
        <dbReference type="EMBL" id="SFI22832.1"/>
    </source>
</evidence>
<evidence type="ECO:0000313" key="3">
    <source>
        <dbReference type="Proteomes" id="UP000198931"/>
    </source>
</evidence>
<gene>
    <name evidence="2" type="ORF">SAMN05443292_1843</name>
</gene>
<dbReference type="EMBL" id="FOQT01000003">
    <property type="protein sequence ID" value="SFI22832.1"/>
    <property type="molecule type" value="Genomic_DNA"/>
</dbReference>
<feature type="transmembrane region" description="Helical" evidence="1">
    <location>
        <begin position="42"/>
        <end position="59"/>
    </location>
</feature>
<keyword evidence="1" id="KW-1133">Transmembrane helix</keyword>
<reference evidence="2 3" key="1">
    <citation type="submission" date="2016-10" db="EMBL/GenBank/DDBJ databases">
        <authorList>
            <person name="de Groot N.N."/>
        </authorList>
    </citation>
    <scope>NUCLEOTIDE SEQUENCE [LARGE SCALE GENOMIC DNA]</scope>
    <source>
        <strain evidence="2 3">DSM 26000</strain>
    </source>
</reference>
<evidence type="ECO:0000256" key="1">
    <source>
        <dbReference type="SAM" id="Phobius"/>
    </source>
</evidence>
<dbReference type="Proteomes" id="UP000198931">
    <property type="component" value="Unassembled WGS sequence"/>
</dbReference>
<feature type="transmembrane region" description="Helical" evidence="1">
    <location>
        <begin position="12"/>
        <end position="30"/>
    </location>
</feature>
<dbReference type="AlphaFoldDB" id="A0A1I3GHV7"/>